<organism evidence="7 8">
    <name type="scientific">Candidatus Jacksonbacteria bacterium RIFCSPLOWO2_02_FULL_44_20</name>
    <dbReference type="NCBI Taxonomy" id="1798460"/>
    <lineage>
        <taxon>Bacteria</taxon>
        <taxon>Candidatus Jacksoniibacteriota</taxon>
    </lineage>
</organism>
<gene>
    <name evidence="6" type="primary">xseB</name>
    <name evidence="7" type="ORF">A3H61_00740</name>
</gene>
<comment type="similarity">
    <text evidence="1 6">Belongs to the XseB family.</text>
</comment>
<dbReference type="GO" id="GO:0008855">
    <property type="term" value="F:exodeoxyribonuclease VII activity"/>
    <property type="evidence" value="ECO:0007669"/>
    <property type="project" value="UniProtKB-UniRule"/>
</dbReference>
<sequence length="69" mass="7930">MTETPSSFEHAFKELEQIVHEFERGDVDLEGGIELFKRALSLATICKKRLQEVENQIVSIKKQFSDFTG</sequence>
<dbReference type="GO" id="GO:0005829">
    <property type="term" value="C:cytosol"/>
    <property type="evidence" value="ECO:0007669"/>
    <property type="project" value="TreeGrafter"/>
</dbReference>
<evidence type="ECO:0000256" key="4">
    <source>
        <dbReference type="ARBA" id="ARBA00022801"/>
    </source>
</evidence>
<keyword evidence="5 6" id="KW-0269">Exonuclease</keyword>
<evidence type="ECO:0000256" key="2">
    <source>
        <dbReference type="ARBA" id="ARBA00022490"/>
    </source>
</evidence>
<evidence type="ECO:0000313" key="7">
    <source>
        <dbReference type="EMBL" id="OGY72296.1"/>
    </source>
</evidence>
<dbReference type="PIRSF" id="PIRSF006488">
    <property type="entry name" value="Exonuc_VII_S"/>
    <property type="match status" value="1"/>
</dbReference>
<keyword evidence="2 6" id="KW-0963">Cytoplasm</keyword>
<name>A0A1G2A748_9BACT</name>
<dbReference type="GO" id="GO:0009318">
    <property type="term" value="C:exodeoxyribonuclease VII complex"/>
    <property type="evidence" value="ECO:0007669"/>
    <property type="project" value="UniProtKB-UniRule"/>
</dbReference>
<dbReference type="NCBIfam" id="TIGR01280">
    <property type="entry name" value="xseB"/>
    <property type="match status" value="1"/>
</dbReference>
<dbReference type="Pfam" id="PF02609">
    <property type="entry name" value="Exonuc_VII_S"/>
    <property type="match status" value="1"/>
</dbReference>
<dbReference type="InterPro" id="IPR003761">
    <property type="entry name" value="Exonuc_VII_S"/>
</dbReference>
<keyword evidence="4 6" id="KW-0378">Hydrolase</keyword>
<comment type="caution">
    <text evidence="7">The sequence shown here is derived from an EMBL/GenBank/DDBJ whole genome shotgun (WGS) entry which is preliminary data.</text>
</comment>
<dbReference type="GO" id="GO:0006308">
    <property type="term" value="P:DNA catabolic process"/>
    <property type="evidence" value="ECO:0007669"/>
    <property type="project" value="UniProtKB-UniRule"/>
</dbReference>
<proteinExistence type="inferred from homology"/>
<dbReference type="Gene3D" id="1.10.287.1040">
    <property type="entry name" value="Exonuclease VII, small subunit"/>
    <property type="match status" value="1"/>
</dbReference>
<comment type="subunit">
    <text evidence="6">Heterooligomer composed of large and small subunits.</text>
</comment>
<dbReference type="AlphaFoldDB" id="A0A1G2A748"/>
<evidence type="ECO:0000256" key="1">
    <source>
        <dbReference type="ARBA" id="ARBA00009998"/>
    </source>
</evidence>
<dbReference type="SUPFAM" id="SSF116842">
    <property type="entry name" value="XseB-like"/>
    <property type="match status" value="1"/>
</dbReference>
<evidence type="ECO:0000256" key="3">
    <source>
        <dbReference type="ARBA" id="ARBA00022722"/>
    </source>
</evidence>
<dbReference type="PANTHER" id="PTHR34137:SF1">
    <property type="entry name" value="EXODEOXYRIBONUCLEASE 7 SMALL SUBUNIT"/>
    <property type="match status" value="1"/>
</dbReference>
<dbReference type="EMBL" id="MHJU01000038">
    <property type="protein sequence ID" value="OGY72296.1"/>
    <property type="molecule type" value="Genomic_DNA"/>
</dbReference>
<protein>
    <recommendedName>
        <fullName evidence="6">Exodeoxyribonuclease 7 small subunit</fullName>
        <ecNumber evidence="6">3.1.11.6</ecNumber>
    </recommendedName>
    <alternativeName>
        <fullName evidence="6">Exodeoxyribonuclease VII small subunit</fullName>
        <shortName evidence="6">Exonuclease VII small subunit</shortName>
    </alternativeName>
</protein>
<dbReference type="PANTHER" id="PTHR34137">
    <property type="entry name" value="EXODEOXYRIBONUCLEASE 7 SMALL SUBUNIT"/>
    <property type="match status" value="1"/>
</dbReference>
<evidence type="ECO:0000256" key="5">
    <source>
        <dbReference type="ARBA" id="ARBA00022839"/>
    </source>
</evidence>
<accession>A0A1G2A748</accession>
<evidence type="ECO:0000256" key="6">
    <source>
        <dbReference type="HAMAP-Rule" id="MF_00337"/>
    </source>
</evidence>
<comment type="catalytic activity">
    <reaction evidence="6">
        <text>Exonucleolytic cleavage in either 5'- to 3'- or 3'- to 5'-direction to yield nucleoside 5'-phosphates.</text>
        <dbReference type="EC" id="3.1.11.6"/>
    </reaction>
</comment>
<dbReference type="InterPro" id="IPR037004">
    <property type="entry name" value="Exonuc_VII_ssu_sf"/>
</dbReference>
<comment type="subcellular location">
    <subcellularLocation>
        <location evidence="6">Cytoplasm</location>
    </subcellularLocation>
</comment>
<comment type="function">
    <text evidence="6">Bidirectionally degrades single-stranded DNA into large acid-insoluble oligonucleotides, which are then degraded further into small acid-soluble oligonucleotides.</text>
</comment>
<reference evidence="7 8" key="1">
    <citation type="journal article" date="2016" name="Nat. Commun.">
        <title>Thousands of microbial genomes shed light on interconnected biogeochemical processes in an aquifer system.</title>
        <authorList>
            <person name="Anantharaman K."/>
            <person name="Brown C.T."/>
            <person name="Hug L.A."/>
            <person name="Sharon I."/>
            <person name="Castelle C.J."/>
            <person name="Probst A.J."/>
            <person name="Thomas B.C."/>
            <person name="Singh A."/>
            <person name="Wilkins M.J."/>
            <person name="Karaoz U."/>
            <person name="Brodie E.L."/>
            <person name="Williams K.H."/>
            <person name="Hubbard S.S."/>
            <person name="Banfield J.F."/>
        </authorList>
    </citation>
    <scope>NUCLEOTIDE SEQUENCE [LARGE SCALE GENOMIC DNA]</scope>
</reference>
<evidence type="ECO:0000313" key="8">
    <source>
        <dbReference type="Proteomes" id="UP000178315"/>
    </source>
</evidence>
<dbReference type="HAMAP" id="MF_00337">
    <property type="entry name" value="Exonuc_7_S"/>
    <property type="match status" value="1"/>
</dbReference>
<keyword evidence="3 6" id="KW-0540">Nuclease</keyword>
<dbReference type="EC" id="3.1.11.6" evidence="6"/>
<dbReference type="Proteomes" id="UP000178315">
    <property type="component" value="Unassembled WGS sequence"/>
</dbReference>